<evidence type="ECO:0000313" key="3">
    <source>
        <dbReference type="Proteomes" id="UP000244677"/>
    </source>
</evidence>
<dbReference type="EMBL" id="CP020919">
    <property type="protein sequence ID" value="AWG25435.1"/>
    <property type="molecule type" value="Genomic_DNA"/>
</dbReference>
<name>A0A2S1LNV4_9FLAO</name>
<dbReference type="InterPro" id="IPR044023">
    <property type="entry name" value="Ig_7"/>
</dbReference>
<dbReference type="Gene3D" id="2.60.120.260">
    <property type="entry name" value="Galactose-binding domain-like"/>
    <property type="match status" value="1"/>
</dbReference>
<gene>
    <name evidence="2" type="ORF">FK004_09405</name>
</gene>
<protein>
    <recommendedName>
        <fullName evidence="1">Ig-like domain-containing protein</fullName>
    </recommendedName>
</protein>
<dbReference type="KEGG" id="fki:FK004_09405"/>
<evidence type="ECO:0000259" key="1">
    <source>
        <dbReference type="Pfam" id="PF19081"/>
    </source>
</evidence>
<accession>A0A2S1LNV4</accession>
<dbReference type="Proteomes" id="UP000244677">
    <property type="component" value="Chromosome"/>
</dbReference>
<sequence length="1008" mass="106816">MQQTGSGKVMTIQYSKVCWSTVSLLGANIEFQVKLYENSNRIDFVYNQVNIGVNIGLLTISASVGIGGASGNYLSLDGLGTAPNASSTTETATLSGSRPAIGQVYTWYPCAFTVTTTSNSICGPGTVNLGASAAGAAPVTGYRWYSDISGGTPLATTATGSWTTPSISSTTAYFVSAYNGNCESARTVVTATVNPLPSAITVGPSATADLCNGTTPFTVSGNISGGLQTLFSENFELSSVQMSNFSFTNPATAVWALYPSPSTIWVAGVSSGTKYAGITSTAVTAVNCALTMNAMLNTNNYSSLTLSFRHYFNYKGTAAPDQAVVEVYTVSGGWVAVKTYSSNQGLPGTFTTETINLNAYINQPAFQVRFRYNSGTNYGWAIDDVSITGNALPSTVTWTPIAGLYTDAAATVPYVANANAATVYANPDTGTVYTATVTNATGCQLTTTASVTGVGTVWNGTSWSIPPTSGQKLIFRGNYSQGVNLNGCSLTVESGNVTIPAGNNAVIQNTVKVNSAGGATFTLENTASLVQVSTTANSNTGNIIVKKNSQPMKRTDYTYWSSPVIGQTLVGFSPLTLSTKYYNWDAVAQQWVAHNGGTDVMIPAVGYIIRGPQSFSVTTPAIYSGQFVGVPNNGTIAVAVQGTSSAVPANYKWNLIGNPYPSAIFINSFLSDSENISGISGTVYLWTHNTPPSGASTVYGYSSSDYAAYNLTGSTVTATAALSTGSNTNAPAGYIASGQSFFIRGLANQSVKFKNSMRVSSQNSQFFRMATDGDVIPAPVEDYTEKYRFWLNLTNEDGAFNQALIGYVQGATNGLDQSYDGDVFGGGIVSLYTIVNETKLTIQGRALPFEITDVVPLGFKTTTAGTFVINIGELDGIFTDQDIFLKDKLLHTTHNLKSSFYSFTSQAGTFDDRFEIVYANNALLGMEEKAIDLNSIIMYRQNNTLHIDAGKNSIKNVLIYDVTGKLIYTKNGIGAYKTALFDFVPQEQLLLVTIVTDQDKKVTKKIVY</sequence>
<organism evidence="2 3">
    <name type="scientific">Flavobacterium kingsejongi</name>
    <dbReference type="NCBI Taxonomy" id="1678728"/>
    <lineage>
        <taxon>Bacteria</taxon>
        <taxon>Pseudomonadati</taxon>
        <taxon>Bacteroidota</taxon>
        <taxon>Flavobacteriia</taxon>
        <taxon>Flavobacteriales</taxon>
        <taxon>Flavobacteriaceae</taxon>
        <taxon>Flavobacterium</taxon>
    </lineage>
</organism>
<dbReference type="AlphaFoldDB" id="A0A2S1LNV4"/>
<proteinExistence type="predicted"/>
<reference evidence="2 3" key="1">
    <citation type="submission" date="2017-04" db="EMBL/GenBank/DDBJ databases">
        <title>Complete genome sequence of Flavobacterium kingsejong AJ004.</title>
        <authorList>
            <person name="Lee P.C."/>
        </authorList>
    </citation>
    <scope>NUCLEOTIDE SEQUENCE [LARGE SCALE GENOMIC DNA]</scope>
    <source>
        <strain evidence="2 3">AJ004</strain>
    </source>
</reference>
<dbReference type="Pfam" id="PF19081">
    <property type="entry name" value="Ig_7"/>
    <property type="match status" value="1"/>
</dbReference>
<evidence type="ECO:0000313" key="2">
    <source>
        <dbReference type="EMBL" id="AWG25435.1"/>
    </source>
</evidence>
<feature type="domain" description="Ig-like" evidence="1">
    <location>
        <begin position="109"/>
        <end position="195"/>
    </location>
</feature>
<dbReference type="NCBIfam" id="NF033708">
    <property type="entry name" value="T9SS_Cterm_ChiA"/>
    <property type="match status" value="1"/>
</dbReference>
<keyword evidence="3" id="KW-1185">Reference proteome</keyword>